<reference evidence="7 8" key="1">
    <citation type="submission" date="2020-09" db="EMBL/GenBank/DDBJ databases">
        <authorList>
            <person name="Ashkenazy H."/>
        </authorList>
    </citation>
    <scope>NUCLEOTIDE SEQUENCE [LARGE SCALE GENOMIC DNA]</scope>
    <source>
        <strain evidence="8">cv. Cdm-0</strain>
    </source>
</reference>
<feature type="domain" description="Gamma tubulin complex component protein N-terminal" evidence="6">
    <location>
        <begin position="58"/>
        <end position="243"/>
    </location>
</feature>
<sequence>MPVLATSLVSLKVEEPYLPPRNWESLPSQSGRFLPPTRSSASSSSSSSFVSESSLVRLALNALQGVESSLISIEQLSSAFCSEPADRTFHKIPSFWHRLSSTDALGQILRDIGCFGSLVFLLHKFVDHFTRLNLDVESAVEGQGSCKIGENEEVNNKSCYTLVNQAFAIAVRRVLEGYISGLDTLCASIELRRSSNIVDGSDHGSSRLGSLTNVVHPKITLLEVFLHTRELRTQIEALANICDLYDIALSYCASPWECLITEATTRFHGFYRGRVMLKCYAEVFVPQNIESTSFSWNKPGISPLKSVRERGGLVPCFLNGFLEPIVRAGQQLQSRVPISNNFQQITYRSDDKEKRRLLQNDARKTW</sequence>
<organism evidence="7 8">
    <name type="scientific">Arabidopsis thaliana</name>
    <name type="common">Mouse-ear cress</name>
    <dbReference type="NCBI Taxonomy" id="3702"/>
    <lineage>
        <taxon>Eukaryota</taxon>
        <taxon>Viridiplantae</taxon>
        <taxon>Streptophyta</taxon>
        <taxon>Embryophyta</taxon>
        <taxon>Tracheophyta</taxon>
        <taxon>Spermatophyta</taxon>
        <taxon>Magnoliopsida</taxon>
        <taxon>eudicotyledons</taxon>
        <taxon>Gunneridae</taxon>
        <taxon>Pentapetalae</taxon>
        <taxon>rosids</taxon>
        <taxon>malvids</taxon>
        <taxon>Brassicales</taxon>
        <taxon>Brassicaceae</taxon>
        <taxon>Camelineae</taxon>
        <taxon>Arabidopsis</taxon>
    </lineage>
</organism>
<dbReference type="PANTHER" id="PTHR19302:SF70">
    <property type="entry name" value="GAMMA-TUBULIN COMPLEX COMPONENT 6"/>
    <property type="match status" value="1"/>
</dbReference>
<dbReference type="GO" id="GO:0043015">
    <property type="term" value="F:gamma-tubulin binding"/>
    <property type="evidence" value="ECO:0007669"/>
    <property type="project" value="InterPro"/>
</dbReference>
<evidence type="ECO:0000313" key="8">
    <source>
        <dbReference type="Proteomes" id="UP000516314"/>
    </source>
</evidence>
<dbReference type="Proteomes" id="UP000516314">
    <property type="component" value="Chromosome 3"/>
</dbReference>
<dbReference type="GO" id="GO:0005815">
    <property type="term" value="C:microtubule organizing center"/>
    <property type="evidence" value="ECO:0007669"/>
    <property type="project" value="UniProtKB-SubCell"/>
</dbReference>
<evidence type="ECO:0000256" key="4">
    <source>
        <dbReference type="RuleBase" id="RU363050"/>
    </source>
</evidence>
<dbReference type="EMBL" id="LR881468">
    <property type="protein sequence ID" value="CAD5324776.1"/>
    <property type="molecule type" value="Genomic_DNA"/>
</dbReference>
<keyword evidence="2 4" id="KW-0493">Microtubule</keyword>
<comment type="similarity">
    <text evidence="4">Belongs to the TUBGCP family.</text>
</comment>
<name>A0A7G2EUF6_ARATH</name>
<protein>
    <recommendedName>
        <fullName evidence="4">Gamma-tubulin complex component</fullName>
    </recommendedName>
</protein>
<dbReference type="GO" id="GO:0005874">
    <property type="term" value="C:microtubule"/>
    <property type="evidence" value="ECO:0007669"/>
    <property type="project" value="UniProtKB-KW"/>
</dbReference>
<evidence type="ECO:0000256" key="3">
    <source>
        <dbReference type="ARBA" id="ARBA00023212"/>
    </source>
</evidence>
<accession>A0A7G2EUF6</accession>
<comment type="function">
    <text evidence="4">Component of the gamma-tubulin ring complex (gTuRC) which mediates microtubule nucleation.</text>
</comment>
<keyword evidence="3 4" id="KW-0206">Cytoskeleton</keyword>
<feature type="region of interest" description="Disordered" evidence="5">
    <location>
        <begin position="28"/>
        <end position="47"/>
    </location>
</feature>
<dbReference type="InterPro" id="IPR041470">
    <property type="entry name" value="GCP_N"/>
</dbReference>
<dbReference type="GO" id="GO:0000922">
    <property type="term" value="C:spindle pole"/>
    <property type="evidence" value="ECO:0007669"/>
    <property type="project" value="InterPro"/>
</dbReference>
<evidence type="ECO:0000313" key="7">
    <source>
        <dbReference type="EMBL" id="CAD5324776.1"/>
    </source>
</evidence>
<gene>
    <name evidence="7" type="ORF">AT9943_LOCUS12658</name>
</gene>
<dbReference type="AlphaFoldDB" id="A0A7G2EUF6"/>
<dbReference type="Pfam" id="PF17681">
    <property type="entry name" value="GCP_N_terminal"/>
    <property type="match status" value="1"/>
</dbReference>
<evidence type="ECO:0000259" key="6">
    <source>
        <dbReference type="Pfam" id="PF17681"/>
    </source>
</evidence>
<keyword evidence="1 4" id="KW-0963">Cytoplasm</keyword>
<dbReference type="GO" id="GO:0007020">
    <property type="term" value="P:microtubule nucleation"/>
    <property type="evidence" value="ECO:0007669"/>
    <property type="project" value="InterPro"/>
</dbReference>
<evidence type="ECO:0000256" key="2">
    <source>
        <dbReference type="ARBA" id="ARBA00022701"/>
    </source>
</evidence>
<proteinExistence type="inferred from homology"/>
<evidence type="ECO:0000256" key="1">
    <source>
        <dbReference type="ARBA" id="ARBA00022490"/>
    </source>
</evidence>
<evidence type="ECO:0000256" key="5">
    <source>
        <dbReference type="SAM" id="MobiDB-lite"/>
    </source>
</evidence>
<comment type="subcellular location">
    <subcellularLocation>
        <location evidence="4">Cytoplasm</location>
        <location evidence="4">Cytoskeleton</location>
        <location evidence="4">Microtubule organizing center</location>
    </subcellularLocation>
</comment>
<dbReference type="InterPro" id="IPR007259">
    <property type="entry name" value="GCP"/>
</dbReference>
<dbReference type="PANTHER" id="PTHR19302">
    <property type="entry name" value="GAMMA TUBULIN COMPLEX PROTEIN"/>
    <property type="match status" value="1"/>
</dbReference>